<sequence>MKYLNFPVDELTRLGAIHTAREISQQPALWLKIWEEANARRSAIEEFFHTTQPVRRIILTGAGTSAFIGLSLRGAFQRGRGILTEAISTTDLVSHPQDYLLPEVPTLLVSFARSGNSPESAAAVRIADEICRQCFHLVITCNPEGLLAMYPSPNPKYVYTLPAEANDQSLAMTSSYSGMLLAGKLLANIDTVADQEPAVQTLARYAERVLTNNVAELKEIAALDFKRAVFLGGGPLYGTATEGHLKLQELTDGQVICKNDSYLGFRHGPKAVIDPHTLVVYTFSNDKHAQQYEKDLVGAMKKGNPPLAEMGIAETAPEGIALDHLITLSNGTNTVDEEFLTVAAIVPAQLLGFFKSLQLGLKPDAPSATGAITRVVEGVQIYALNGIR</sequence>
<keyword evidence="1" id="KW-0677">Repeat</keyword>
<dbReference type="GO" id="GO:1901135">
    <property type="term" value="P:carbohydrate derivative metabolic process"/>
    <property type="evidence" value="ECO:0007669"/>
    <property type="project" value="InterPro"/>
</dbReference>
<dbReference type="EMBL" id="JAHESC010000043">
    <property type="protein sequence ID" value="MBT1689552.1"/>
    <property type="molecule type" value="Genomic_DNA"/>
</dbReference>
<reference evidence="3 4" key="1">
    <citation type="submission" date="2021-05" db="EMBL/GenBank/DDBJ databases">
        <title>A Polyphasic approach of four new species of the genus Ohtaekwangia: Ohtaekwangia histidinii sp. nov., Ohtaekwangia cretensis sp. nov., Ohtaekwangia indiensis sp. nov., Ohtaekwangia reichenbachii sp. nov. from diverse environment.</title>
        <authorList>
            <person name="Octaviana S."/>
        </authorList>
    </citation>
    <scope>NUCLEOTIDE SEQUENCE [LARGE SCALE GENOMIC DNA]</scope>
    <source>
        <strain evidence="3 4">PWU37</strain>
    </source>
</reference>
<dbReference type="GO" id="GO:0009401">
    <property type="term" value="P:phosphoenolpyruvate-dependent sugar phosphotransferase system"/>
    <property type="evidence" value="ECO:0007669"/>
    <property type="project" value="TreeGrafter"/>
</dbReference>
<protein>
    <submittedName>
        <fullName evidence="3">SIS domain-containing protein</fullName>
    </submittedName>
</protein>
<dbReference type="Proteomes" id="UP001319180">
    <property type="component" value="Unassembled WGS sequence"/>
</dbReference>
<evidence type="ECO:0000256" key="1">
    <source>
        <dbReference type="ARBA" id="ARBA00022737"/>
    </source>
</evidence>
<proteinExistence type="predicted"/>
<dbReference type="PANTHER" id="PTHR32502:SF3">
    <property type="entry name" value="D-GALACTOSAMINE-6-PHOSPHATE DEAMINASE AGAS-RELATED"/>
    <property type="match status" value="1"/>
</dbReference>
<dbReference type="RefSeq" id="WP_254092774.1">
    <property type="nucleotide sequence ID" value="NZ_JAHESC010000043.1"/>
</dbReference>
<accession>A0AAP2DDY9</accession>
<dbReference type="GO" id="GO:0005886">
    <property type="term" value="C:plasma membrane"/>
    <property type="evidence" value="ECO:0007669"/>
    <property type="project" value="TreeGrafter"/>
</dbReference>
<dbReference type="InterPro" id="IPR046348">
    <property type="entry name" value="SIS_dom_sf"/>
</dbReference>
<keyword evidence="4" id="KW-1185">Reference proteome</keyword>
<dbReference type="InterPro" id="IPR001347">
    <property type="entry name" value="SIS_dom"/>
</dbReference>
<name>A0AAP2DDY9_9BACT</name>
<dbReference type="PROSITE" id="PS51464">
    <property type="entry name" value="SIS"/>
    <property type="match status" value="1"/>
</dbReference>
<dbReference type="SUPFAM" id="SSF53697">
    <property type="entry name" value="SIS domain"/>
    <property type="match status" value="1"/>
</dbReference>
<dbReference type="Gene3D" id="3.40.50.10490">
    <property type="entry name" value="Glucose-6-phosphate isomerase like protein, domain 1"/>
    <property type="match status" value="2"/>
</dbReference>
<dbReference type="PANTHER" id="PTHR32502">
    <property type="entry name" value="N-ACETYLGALACTOSAMINE PERMEASE II COMPONENT-RELATED"/>
    <property type="match status" value="1"/>
</dbReference>
<dbReference type="GO" id="GO:0097367">
    <property type="term" value="F:carbohydrate derivative binding"/>
    <property type="evidence" value="ECO:0007669"/>
    <property type="project" value="InterPro"/>
</dbReference>
<dbReference type="InterPro" id="IPR050303">
    <property type="entry name" value="GatZ_KbaZ_carbometab"/>
</dbReference>
<evidence type="ECO:0000313" key="4">
    <source>
        <dbReference type="Proteomes" id="UP001319180"/>
    </source>
</evidence>
<dbReference type="CDD" id="cd05008">
    <property type="entry name" value="SIS_GlmS_GlmD_1"/>
    <property type="match status" value="1"/>
</dbReference>
<dbReference type="AlphaFoldDB" id="A0AAP2DDY9"/>
<organism evidence="3 4">
    <name type="scientific">Dawidia soli</name>
    <dbReference type="NCBI Taxonomy" id="2782352"/>
    <lineage>
        <taxon>Bacteria</taxon>
        <taxon>Pseudomonadati</taxon>
        <taxon>Bacteroidota</taxon>
        <taxon>Cytophagia</taxon>
        <taxon>Cytophagales</taxon>
        <taxon>Chryseotaleaceae</taxon>
        <taxon>Dawidia</taxon>
    </lineage>
</organism>
<dbReference type="InterPro" id="IPR035466">
    <property type="entry name" value="GlmS/AgaS_SIS"/>
</dbReference>
<evidence type="ECO:0000313" key="3">
    <source>
        <dbReference type="EMBL" id="MBT1689552.1"/>
    </source>
</evidence>
<comment type="caution">
    <text evidence="3">The sequence shown here is derived from an EMBL/GenBank/DDBJ whole genome shotgun (WGS) entry which is preliminary data.</text>
</comment>
<gene>
    <name evidence="3" type="ORF">KK078_23515</name>
</gene>
<evidence type="ECO:0000259" key="2">
    <source>
        <dbReference type="PROSITE" id="PS51464"/>
    </source>
</evidence>
<feature type="domain" description="SIS" evidence="2">
    <location>
        <begin position="43"/>
        <end position="197"/>
    </location>
</feature>
<dbReference type="Pfam" id="PF01380">
    <property type="entry name" value="SIS"/>
    <property type="match status" value="1"/>
</dbReference>